<dbReference type="EMBL" id="JAQHRD010000005">
    <property type="protein sequence ID" value="KAJ6441014.1"/>
    <property type="molecule type" value="Genomic_DNA"/>
</dbReference>
<gene>
    <name evidence="5" type="ORF">O9K51_06808</name>
</gene>
<name>A0AB34FPI4_9HYPO</name>
<dbReference type="InterPro" id="IPR021765">
    <property type="entry name" value="UstYa-like"/>
</dbReference>
<feature type="transmembrane region" description="Helical" evidence="4">
    <location>
        <begin position="57"/>
        <end position="80"/>
    </location>
</feature>
<evidence type="ECO:0000256" key="3">
    <source>
        <dbReference type="SAM" id="MobiDB-lite"/>
    </source>
</evidence>
<dbReference type="AlphaFoldDB" id="A0AB34FPI4"/>
<feature type="region of interest" description="Disordered" evidence="3">
    <location>
        <begin position="28"/>
        <end position="48"/>
    </location>
</feature>
<dbReference type="PANTHER" id="PTHR33365:SF4">
    <property type="entry name" value="CYCLOCHLOROTINE BIOSYNTHESIS PROTEIN O"/>
    <property type="match status" value="1"/>
</dbReference>
<evidence type="ECO:0000256" key="1">
    <source>
        <dbReference type="ARBA" id="ARBA00004685"/>
    </source>
</evidence>
<accession>A0AB34FPI4</accession>
<dbReference type="Pfam" id="PF11807">
    <property type="entry name" value="UstYa"/>
    <property type="match status" value="1"/>
</dbReference>
<comment type="pathway">
    <text evidence="1">Mycotoxin biosynthesis.</text>
</comment>
<reference evidence="5" key="1">
    <citation type="submission" date="2023-01" db="EMBL/GenBank/DDBJ databases">
        <title>The growth and conidiation of Purpureocillium lavendulum are regulated by nitrogen source and histone H3K14 acetylation.</title>
        <authorList>
            <person name="Tang P."/>
            <person name="Han J."/>
            <person name="Zhang C."/>
            <person name="Tang P."/>
            <person name="Qi F."/>
            <person name="Zhang K."/>
            <person name="Liang L."/>
        </authorList>
    </citation>
    <scope>NUCLEOTIDE SEQUENCE</scope>
    <source>
        <strain evidence="5">YMF1.00683</strain>
    </source>
</reference>
<comment type="similarity">
    <text evidence="2">Belongs to the ustYa family.</text>
</comment>
<sequence>MSQLNRQLTITTHWPFVKWAPPTAARYSEVTDDESEATSQPEKPVFPTAAPRRDRKLWAFAAVQTFFVVVLAISLNLVALQKPSDLLCARQLSPYSYRLFLAPFLETGVVEYTEFTDENGFLQGSSPFEGLPSPELEKRWDDVWRLPNIRFPEEHMAALNKTPSEKFIHVAPQYGKGILGFLNVFHQLRCLEIVIKNFVRQYSYRHEYDYSHAPGFNQSERFLRQHADHCIEVLRKSLVCAADVTPMVYLPDKNSKYGYDADLNMRRKCKNFSRVQEWARDHAAAPVQDL</sequence>
<comment type="caution">
    <text evidence="5">The sequence shown here is derived from an EMBL/GenBank/DDBJ whole genome shotgun (WGS) entry which is preliminary data.</text>
</comment>
<keyword evidence="4" id="KW-1133">Transmembrane helix</keyword>
<keyword evidence="6" id="KW-1185">Reference proteome</keyword>
<dbReference type="PANTHER" id="PTHR33365">
    <property type="entry name" value="YALI0B05434P"/>
    <property type="match status" value="1"/>
</dbReference>
<evidence type="ECO:0000256" key="4">
    <source>
        <dbReference type="SAM" id="Phobius"/>
    </source>
</evidence>
<evidence type="ECO:0000313" key="5">
    <source>
        <dbReference type="EMBL" id="KAJ6441014.1"/>
    </source>
</evidence>
<protein>
    <submittedName>
        <fullName evidence="5">Pfs, nacht and ankyrin domain</fullName>
    </submittedName>
</protein>
<evidence type="ECO:0000313" key="6">
    <source>
        <dbReference type="Proteomes" id="UP001163105"/>
    </source>
</evidence>
<proteinExistence type="inferred from homology"/>
<evidence type="ECO:0000256" key="2">
    <source>
        <dbReference type="ARBA" id="ARBA00035112"/>
    </source>
</evidence>
<organism evidence="5 6">
    <name type="scientific">Purpureocillium lavendulum</name>
    <dbReference type="NCBI Taxonomy" id="1247861"/>
    <lineage>
        <taxon>Eukaryota</taxon>
        <taxon>Fungi</taxon>
        <taxon>Dikarya</taxon>
        <taxon>Ascomycota</taxon>
        <taxon>Pezizomycotina</taxon>
        <taxon>Sordariomycetes</taxon>
        <taxon>Hypocreomycetidae</taxon>
        <taxon>Hypocreales</taxon>
        <taxon>Ophiocordycipitaceae</taxon>
        <taxon>Purpureocillium</taxon>
    </lineage>
</organism>
<keyword evidence="4" id="KW-0472">Membrane</keyword>
<dbReference type="Proteomes" id="UP001163105">
    <property type="component" value="Unassembled WGS sequence"/>
</dbReference>
<dbReference type="GO" id="GO:0043386">
    <property type="term" value="P:mycotoxin biosynthetic process"/>
    <property type="evidence" value="ECO:0007669"/>
    <property type="project" value="InterPro"/>
</dbReference>
<keyword evidence="4" id="KW-0812">Transmembrane</keyword>